<protein>
    <submittedName>
        <fullName evidence="3">Uncharacterized protein</fullName>
    </submittedName>
</protein>
<proteinExistence type="predicted"/>
<evidence type="ECO:0000256" key="2">
    <source>
        <dbReference type="SAM" id="Phobius"/>
    </source>
</evidence>
<feature type="region of interest" description="Disordered" evidence="1">
    <location>
        <begin position="268"/>
        <end position="307"/>
    </location>
</feature>
<dbReference type="EMBL" id="JACHVA010000053">
    <property type="protein sequence ID" value="MBC2601469.1"/>
    <property type="molecule type" value="Genomic_DNA"/>
</dbReference>
<keyword evidence="2" id="KW-1133">Transmembrane helix</keyword>
<feature type="transmembrane region" description="Helical" evidence="2">
    <location>
        <begin position="7"/>
        <end position="25"/>
    </location>
</feature>
<keyword evidence="2" id="KW-0472">Membrane</keyword>
<feature type="compositionally biased region" description="Polar residues" evidence="1">
    <location>
        <begin position="287"/>
        <end position="307"/>
    </location>
</feature>
<dbReference type="RefSeq" id="WP_185692181.1">
    <property type="nucleotide sequence ID" value="NZ_JACHVA010000053.1"/>
</dbReference>
<evidence type="ECO:0000313" key="4">
    <source>
        <dbReference type="Proteomes" id="UP000525652"/>
    </source>
</evidence>
<evidence type="ECO:0000313" key="3">
    <source>
        <dbReference type="EMBL" id="MBC2601469.1"/>
    </source>
</evidence>
<evidence type="ECO:0000256" key="1">
    <source>
        <dbReference type="SAM" id="MobiDB-lite"/>
    </source>
</evidence>
<name>A0A7X1AX19_9BACT</name>
<dbReference type="AlphaFoldDB" id="A0A7X1AX19"/>
<gene>
    <name evidence="3" type="ORF">H5P30_06725</name>
</gene>
<accession>A0A7X1AX19</accession>
<dbReference type="Proteomes" id="UP000525652">
    <property type="component" value="Unassembled WGS sequence"/>
</dbReference>
<comment type="caution">
    <text evidence="3">The sequence shown here is derived from an EMBL/GenBank/DDBJ whole genome shotgun (WGS) entry which is preliminary data.</text>
</comment>
<keyword evidence="2" id="KW-0812">Transmembrane</keyword>
<sequence length="307" mass="34061">MKHIEKIIFLVVLIVVAGLSAWVFMGDAKAPNASQDIPPAGGSFPLEEYTGIPPLPQVNWPEPMPQDSEGKWLYRVFTPPVLYIVDGAFVPVRPVDPVPDEPEPEPEPFGVALTDITRNMYRLQLDAIYETKLNDVDSAVLSFENVYATQTERPTVTLKKGETDEHFQFRVDDIERKEKRIGGGLEREHVATITDLKTGKTVLLSDRDTLYEEGVTLTFESTVSPGQTVTLKSVGETFEMNDATYTLSEINLDNSSVQLVKESETLDVPEVKTLTPETVEPVTETPSPQATQPNTESGSSDFDQLFN</sequence>
<keyword evidence="4" id="KW-1185">Reference proteome</keyword>
<reference evidence="3 4" key="1">
    <citation type="submission" date="2020-07" db="EMBL/GenBank/DDBJ databases">
        <authorList>
            <person name="Feng X."/>
        </authorList>
    </citation>
    <scope>NUCLEOTIDE SEQUENCE [LARGE SCALE GENOMIC DNA]</scope>
    <source>
        <strain evidence="3 4">JCM14086</strain>
    </source>
</reference>
<feature type="compositionally biased region" description="Low complexity" evidence="1">
    <location>
        <begin position="271"/>
        <end position="286"/>
    </location>
</feature>
<organism evidence="3 4">
    <name type="scientific">Puniceicoccus vermicola</name>
    <dbReference type="NCBI Taxonomy" id="388746"/>
    <lineage>
        <taxon>Bacteria</taxon>
        <taxon>Pseudomonadati</taxon>
        <taxon>Verrucomicrobiota</taxon>
        <taxon>Opitutia</taxon>
        <taxon>Puniceicoccales</taxon>
        <taxon>Puniceicoccaceae</taxon>
        <taxon>Puniceicoccus</taxon>
    </lineage>
</organism>